<feature type="domain" description="Reverse transcriptase" evidence="2">
    <location>
        <begin position="425"/>
        <end position="522"/>
    </location>
</feature>
<dbReference type="PANTHER" id="PTHR24559:SF444">
    <property type="entry name" value="REVERSE TRANSCRIPTASE DOMAIN-CONTAINING PROTEIN"/>
    <property type="match status" value="1"/>
</dbReference>
<dbReference type="Gene3D" id="3.30.70.270">
    <property type="match status" value="1"/>
</dbReference>
<dbReference type="PANTHER" id="PTHR24559">
    <property type="entry name" value="TRANSPOSON TY3-I GAG-POL POLYPROTEIN"/>
    <property type="match status" value="1"/>
</dbReference>
<dbReference type="InterPro" id="IPR053134">
    <property type="entry name" value="RNA-dir_DNA_polymerase"/>
</dbReference>
<evidence type="ECO:0000313" key="3">
    <source>
        <dbReference type="EMBL" id="GEU87589.1"/>
    </source>
</evidence>
<dbReference type="InterPro" id="IPR043502">
    <property type="entry name" value="DNA/RNA_pol_sf"/>
</dbReference>
<feature type="region of interest" description="Disordered" evidence="1">
    <location>
        <begin position="117"/>
        <end position="185"/>
    </location>
</feature>
<name>A0A6L2NQB0_TANCI</name>
<dbReference type="EMBL" id="BKCJ010009571">
    <property type="protein sequence ID" value="GEU87589.1"/>
    <property type="molecule type" value="Genomic_DNA"/>
</dbReference>
<comment type="caution">
    <text evidence="3">The sequence shown here is derived from an EMBL/GenBank/DDBJ whole genome shotgun (WGS) entry which is preliminary data.</text>
</comment>
<organism evidence="3">
    <name type="scientific">Tanacetum cinerariifolium</name>
    <name type="common">Dalmatian daisy</name>
    <name type="synonym">Chrysanthemum cinerariifolium</name>
    <dbReference type="NCBI Taxonomy" id="118510"/>
    <lineage>
        <taxon>Eukaryota</taxon>
        <taxon>Viridiplantae</taxon>
        <taxon>Streptophyta</taxon>
        <taxon>Embryophyta</taxon>
        <taxon>Tracheophyta</taxon>
        <taxon>Spermatophyta</taxon>
        <taxon>Magnoliopsida</taxon>
        <taxon>eudicotyledons</taxon>
        <taxon>Gunneridae</taxon>
        <taxon>Pentapetalae</taxon>
        <taxon>asterids</taxon>
        <taxon>campanulids</taxon>
        <taxon>Asterales</taxon>
        <taxon>Asteraceae</taxon>
        <taxon>Asteroideae</taxon>
        <taxon>Anthemideae</taxon>
        <taxon>Anthemidinae</taxon>
        <taxon>Tanacetum</taxon>
    </lineage>
</organism>
<dbReference type="InterPro" id="IPR043128">
    <property type="entry name" value="Rev_trsase/Diguanyl_cyclase"/>
</dbReference>
<dbReference type="AlphaFoldDB" id="A0A6L2NQB0"/>
<proteinExistence type="predicted"/>
<feature type="compositionally biased region" description="Gly residues" evidence="1">
    <location>
        <begin position="162"/>
        <end position="183"/>
    </location>
</feature>
<dbReference type="Pfam" id="PF08284">
    <property type="entry name" value="RVP_2"/>
    <property type="match status" value="1"/>
</dbReference>
<gene>
    <name evidence="3" type="ORF">Tci_059567</name>
</gene>
<protein>
    <recommendedName>
        <fullName evidence="2">Reverse transcriptase domain-containing protein</fullName>
    </recommendedName>
</protein>
<evidence type="ECO:0000256" key="1">
    <source>
        <dbReference type="SAM" id="MobiDB-lite"/>
    </source>
</evidence>
<dbReference type="CDD" id="cd01647">
    <property type="entry name" value="RT_LTR"/>
    <property type="match status" value="1"/>
</dbReference>
<dbReference type="SUPFAM" id="SSF56672">
    <property type="entry name" value="DNA/RNA polymerases"/>
    <property type="match status" value="1"/>
</dbReference>
<feature type="compositionally biased region" description="Basic and acidic residues" evidence="1">
    <location>
        <begin position="123"/>
        <end position="134"/>
    </location>
</feature>
<dbReference type="Gene3D" id="3.10.10.10">
    <property type="entry name" value="HIV Type 1 Reverse Transcriptase, subunit A, domain 1"/>
    <property type="match status" value="1"/>
</dbReference>
<dbReference type="InterPro" id="IPR000477">
    <property type="entry name" value="RT_dom"/>
</dbReference>
<dbReference type="Pfam" id="PF00078">
    <property type="entry name" value="RVT_1"/>
    <property type="match status" value="1"/>
</dbReference>
<accession>A0A6L2NQB0</accession>
<reference evidence="3" key="1">
    <citation type="journal article" date="2019" name="Sci. Rep.">
        <title>Draft genome of Tanacetum cinerariifolium, the natural source of mosquito coil.</title>
        <authorList>
            <person name="Yamashiro T."/>
            <person name="Shiraishi A."/>
            <person name="Satake H."/>
            <person name="Nakayama K."/>
        </authorList>
    </citation>
    <scope>NUCLEOTIDE SEQUENCE</scope>
</reference>
<sequence>MIVELLSRERNRRYHDLMYAPPCSGNQGIDLTDEEKLVHLRMVVKFEVLIEIRGVGDEEVVIREGVVVTCSSLEMLINSCLGGIMVSLIFSKGLEKEDLEEFMVELFEEDDKMSKKLKKNSKKDKIGSKPDKNGKQALGARDAAKNLEPFMGDGGEQEEVNGNGGNGNGGNGNRGNGNGGANGNGNDLTAYTKRFLRIGIPNEEDKVERFVRGLPDNIQGNVIAVEPTKIQDAIRIANNLMDQKLKGCARSAENKRRGCTLGLLGHPFDIDLIPVKLDSFNVIIDMDWLVKYHAMIVCDEKVVCILYGDEVLMTQGDDCDDRSRSKLNVISSTKTHKYIEKGCQVYLAQVTSKKTKDRSEEKRLEDVLIIQEFPKVFPEDLPRLPPTRQVEFQIDLVFGVAPVTRAPYRLAPAEMQELSTQLVRKEDIPKTAFRTRYGHYEFLGMSFGLTNTPAVFMNLMNRVCKPYLYRFMIVFIDDILIYSKSRKEHEGHIRLILKLLKEEELYAKFLKCEYWLLKVKFLRHMIDREGIQVDPAKIESVKDWASPKTPTEIREKAEATFQSLKKKMYNAPILALPEGRKNFVIMSAQSEARKEENFINEDLHGMINKLEPRADKKLYLKNRSWIPLYGDLRALIMHKSHKSTYSINLGLDKIPMVRVREPFRRWRTGYMLVCSTLEKAALFEALYGCKFRLPICWAKVEDSQLTGPEIIHKTTEKIVQIKSHIQADRDRQKSYANVRRKPLEFQVGDKKCMSDEPLAIPLDEIQVDDKLHFIEEPVEIMDYEVKRMK</sequence>
<evidence type="ECO:0000259" key="2">
    <source>
        <dbReference type="Pfam" id="PF00078"/>
    </source>
</evidence>